<dbReference type="GO" id="GO:0008757">
    <property type="term" value="F:S-adenosylmethionine-dependent methyltransferase activity"/>
    <property type="evidence" value="ECO:0007669"/>
    <property type="project" value="InterPro"/>
</dbReference>
<evidence type="ECO:0000259" key="2">
    <source>
        <dbReference type="Pfam" id="PF08241"/>
    </source>
</evidence>
<evidence type="ECO:0000313" key="4">
    <source>
        <dbReference type="Proteomes" id="UP000305709"/>
    </source>
</evidence>
<keyword evidence="3" id="KW-0808">Transferase</keyword>
<protein>
    <submittedName>
        <fullName evidence="3">Methyltransferase domain-containing protein</fullName>
    </submittedName>
</protein>
<accession>A0A5C4NB86</accession>
<comment type="caution">
    <text evidence="3">The sequence shown here is derived from an EMBL/GenBank/DDBJ whole genome shotgun (WGS) entry which is preliminary data.</text>
</comment>
<evidence type="ECO:0000313" key="3">
    <source>
        <dbReference type="EMBL" id="TNC70901.1"/>
    </source>
</evidence>
<keyword evidence="3" id="KW-0489">Methyltransferase</keyword>
<dbReference type="AlphaFoldDB" id="A0A5C4NB86"/>
<dbReference type="PANTHER" id="PTHR43036:SF2">
    <property type="entry name" value="OS04G0481300 PROTEIN"/>
    <property type="match status" value="1"/>
</dbReference>
<proteinExistence type="predicted"/>
<dbReference type="GO" id="GO:0032259">
    <property type="term" value="P:methylation"/>
    <property type="evidence" value="ECO:0007669"/>
    <property type="project" value="UniProtKB-KW"/>
</dbReference>
<keyword evidence="4" id="KW-1185">Reference proteome</keyword>
<dbReference type="Pfam" id="PF08241">
    <property type="entry name" value="Methyltransf_11"/>
    <property type="match status" value="1"/>
</dbReference>
<dbReference type="EMBL" id="VDFV01000017">
    <property type="protein sequence ID" value="TNC70901.1"/>
    <property type="molecule type" value="Genomic_DNA"/>
</dbReference>
<name>A0A5C4NB86_9RHOB</name>
<organism evidence="3 4">
    <name type="scientific">Rubellimicrobium roseum</name>
    <dbReference type="NCBI Taxonomy" id="687525"/>
    <lineage>
        <taxon>Bacteria</taxon>
        <taxon>Pseudomonadati</taxon>
        <taxon>Pseudomonadota</taxon>
        <taxon>Alphaproteobacteria</taxon>
        <taxon>Rhodobacterales</taxon>
        <taxon>Roseobacteraceae</taxon>
        <taxon>Rubellimicrobium</taxon>
    </lineage>
</organism>
<feature type="region of interest" description="Disordered" evidence="1">
    <location>
        <begin position="203"/>
        <end position="225"/>
    </location>
</feature>
<reference evidence="3 4" key="1">
    <citation type="submission" date="2019-06" db="EMBL/GenBank/DDBJ databases">
        <authorList>
            <person name="Jiang L."/>
        </authorList>
    </citation>
    <scope>NUCLEOTIDE SEQUENCE [LARGE SCALE GENOMIC DNA]</scope>
    <source>
        <strain evidence="3 4">YIM 48858</strain>
    </source>
</reference>
<dbReference type="InterPro" id="IPR029063">
    <property type="entry name" value="SAM-dependent_MTases_sf"/>
</dbReference>
<dbReference type="CDD" id="cd02440">
    <property type="entry name" value="AdoMet_MTases"/>
    <property type="match status" value="1"/>
</dbReference>
<sequence>MVVTDPLPPAAFAKEDAGDDTLFYRPARLVTHIDEPAVAALSAHYARRLRPGDRVLDLMSSWVSHLPPDLPLSEVVGHGMNATELAANPRLTRWWVQDLNRDAALPLPDASLDAVLCCVGVQYLQRPFAVFAEVRRVLAPGGRVIVSFSNRCFPTKAVAAWRSLDMAGRAALVRLYLERAGFDAPEVRVLSDGRDGDPLVAVEARVPPGPGPDSAVGLPRRGADA</sequence>
<gene>
    <name evidence="3" type="ORF">FHG71_12945</name>
</gene>
<evidence type="ECO:0000256" key="1">
    <source>
        <dbReference type="SAM" id="MobiDB-lite"/>
    </source>
</evidence>
<dbReference type="PANTHER" id="PTHR43036">
    <property type="entry name" value="OSJNBB0011N17.9 PROTEIN"/>
    <property type="match status" value="1"/>
</dbReference>
<dbReference type="InterPro" id="IPR013216">
    <property type="entry name" value="Methyltransf_11"/>
</dbReference>
<dbReference type="Gene3D" id="3.40.50.150">
    <property type="entry name" value="Vaccinia Virus protein VP39"/>
    <property type="match status" value="1"/>
</dbReference>
<feature type="domain" description="Methyltransferase type 11" evidence="2">
    <location>
        <begin position="91"/>
        <end position="146"/>
    </location>
</feature>
<dbReference type="SUPFAM" id="SSF53335">
    <property type="entry name" value="S-adenosyl-L-methionine-dependent methyltransferases"/>
    <property type="match status" value="1"/>
</dbReference>
<dbReference type="Proteomes" id="UP000305709">
    <property type="component" value="Unassembled WGS sequence"/>
</dbReference>
<dbReference type="OrthoDB" id="21342at2"/>